<dbReference type="Pfam" id="PF09946">
    <property type="entry name" value="DUF2178"/>
    <property type="match status" value="1"/>
</dbReference>
<name>A0ABS3P2R4_9BACI</name>
<gene>
    <name evidence="2" type="ORF">J4P90_20120</name>
</gene>
<evidence type="ECO:0000313" key="3">
    <source>
        <dbReference type="Proteomes" id="UP000677611"/>
    </source>
</evidence>
<feature type="transmembrane region" description="Helical" evidence="1">
    <location>
        <begin position="54"/>
        <end position="74"/>
    </location>
</feature>
<keyword evidence="3" id="KW-1185">Reference proteome</keyword>
<keyword evidence="1" id="KW-0472">Membrane</keyword>
<dbReference type="EMBL" id="JAGDQJ010000026">
    <property type="protein sequence ID" value="MBO1627488.1"/>
    <property type="molecule type" value="Genomic_DNA"/>
</dbReference>
<evidence type="ECO:0000256" key="1">
    <source>
        <dbReference type="SAM" id="Phobius"/>
    </source>
</evidence>
<dbReference type="InterPro" id="IPR019235">
    <property type="entry name" value="DUF2178_TM"/>
</dbReference>
<accession>A0ABS3P2R4</accession>
<evidence type="ECO:0000313" key="2">
    <source>
        <dbReference type="EMBL" id="MBO1627488.1"/>
    </source>
</evidence>
<dbReference type="RefSeq" id="WP_208018812.1">
    <property type="nucleotide sequence ID" value="NZ_CP127376.1"/>
</dbReference>
<feature type="transmembrane region" description="Helical" evidence="1">
    <location>
        <begin position="86"/>
        <end position="104"/>
    </location>
</feature>
<keyword evidence="1" id="KW-0812">Transmembrane</keyword>
<sequence>MKTTWVRYLGFVGILGLLGFYETQLFNMFWFFLCFRNYRMVRHDEMFENIVNKSCRNAFVVTLLLLVVFIPIEILFSNHWLKELDVAILFGCLFLTFQFSLYYYDKNIEEEI</sequence>
<dbReference type="Proteomes" id="UP000677611">
    <property type="component" value="Unassembled WGS sequence"/>
</dbReference>
<reference evidence="2 3" key="1">
    <citation type="submission" date="2021-03" db="EMBL/GenBank/DDBJ databases">
        <title>Identification of novel Bacillus strains.</title>
        <authorList>
            <person name="Xiao Z."/>
            <person name="Li Y."/>
            <person name="Shen J."/>
        </authorList>
    </citation>
    <scope>NUCLEOTIDE SEQUENCE [LARGE SCALE GENOMIC DNA]</scope>
    <source>
        <strain evidence="2 3">SY8</strain>
    </source>
</reference>
<organism evidence="2 3">
    <name type="scientific">Bacillus arachidis</name>
    <dbReference type="NCBI Taxonomy" id="2819290"/>
    <lineage>
        <taxon>Bacteria</taxon>
        <taxon>Bacillati</taxon>
        <taxon>Bacillota</taxon>
        <taxon>Bacilli</taxon>
        <taxon>Bacillales</taxon>
        <taxon>Bacillaceae</taxon>
        <taxon>Bacillus</taxon>
    </lineage>
</organism>
<proteinExistence type="predicted"/>
<feature type="transmembrane region" description="Helical" evidence="1">
    <location>
        <begin position="6"/>
        <end position="33"/>
    </location>
</feature>
<protein>
    <submittedName>
        <fullName evidence="2">DUF3796 domain-containing protein</fullName>
    </submittedName>
</protein>
<keyword evidence="1" id="KW-1133">Transmembrane helix</keyword>
<comment type="caution">
    <text evidence="2">The sequence shown here is derived from an EMBL/GenBank/DDBJ whole genome shotgun (WGS) entry which is preliminary data.</text>
</comment>